<sequence>MTVVGNMSLTVSRAGRYAFGVGTTALAALIFGIGIVHLFAAVPHAILPTIAGVLLFVVGVGVTPAGRHLIERLVEMSVTSRRVVLLLICASALCAATVGISVVFS</sequence>
<reference evidence="2 3" key="1">
    <citation type="journal article" date="2019" name="Int. J. Syst. Evol. Microbiol.">
        <title>The Global Catalogue of Microorganisms (GCM) 10K type strain sequencing project: providing services to taxonomists for standard genome sequencing and annotation.</title>
        <authorList>
            <consortium name="The Broad Institute Genomics Platform"/>
            <consortium name="The Broad Institute Genome Sequencing Center for Infectious Disease"/>
            <person name="Wu L."/>
            <person name="Ma J."/>
        </authorList>
    </citation>
    <scope>NUCLEOTIDE SEQUENCE [LARGE SCALE GENOMIC DNA]</scope>
    <source>
        <strain evidence="2 3">JCM 17504</strain>
    </source>
</reference>
<keyword evidence="3" id="KW-1185">Reference proteome</keyword>
<keyword evidence="1" id="KW-1133">Transmembrane helix</keyword>
<feature type="transmembrane region" description="Helical" evidence="1">
    <location>
        <begin position="17"/>
        <end position="39"/>
    </location>
</feature>
<feature type="transmembrane region" description="Helical" evidence="1">
    <location>
        <begin position="45"/>
        <end position="62"/>
    </location>
</feature>
<dbReference type="Proteomes" id="UP001501729">
    <property type="component" value="Unassembled WGS sequence"/>
</dbReference>
<keyword evidence="1" id="KW-0812">Transmembrane</keyword>
<comment type="caution">
    <text evidence="2">The sequence shown here is derived from an EMBL/GenBank/DDBJ whole genome shotgun (WGS) entry which is preliminary data.</text>
</comment>
<gene>
    <name evidence="2" type="ORF">GCM10025751_11170</name>
</gene>
<protein>
    <submittedName>
        <fullName evidence="2">Uncharacterized protein</fullName>
    </submittedName>
</protein>
<dbReference type="AlphaFoldDB" id="A0AAV3UDG3"/>
<dbReference type="EMBL" id="BAABKX010000001">
    <property type="protein sequence ID" value="GAA5044587.1"/>
    <property type="molecule type" value="Genomic_DNA"/>
</dbReference>
<evidence type="ECO:0000256" key="1">
    <source>
        <dbReference type="SAM" id="Phobius"/>
    </source>
</evidence>
<proteinExistence type="predicted"/>
<evidence type="ECO:0000313" key="2">
    <source>
        <dbReference type="EMBL" id="GAA5044587.1"/>
    </source>
</evidence>
<evidence type="ECO:0000313" key="3">
    <source>
        <dbReference type="Proteomes" id="UP001501729"/>
    </source>
</evidence>
<accession>A0AAV3UDG3</accession>
<keyword evidence="1" id="KW-0472">Membrane</keyword>
<feature type="transmembrane region" description="Helical" evidence="1">
    <location>
        <begin position="83"/>
        <end position="104"/>
    </location>
</feature>
<name>A0AAV3UDG3_9EURY</name>
<organism evidence="2 3">
    <name type="scientific">Haladaptatus pallidirubidus</name>
    <dbReference type="NCBI Taxonomy" id="1008152"/>
    <lineage>
        <taxon>Archaea</taxon>
        <taxon>Methanobacteriati</taxon>
        <taxon>Methanobacteriota</taxon>
        <taxon>Stenosarchaea group</taxon>
        <taxon>Halobacteria</taxon>
        <taxon>Halobacteriales</taxon>
        <taxon>Haladaptataceae</taxon>
        <taxon>Haladaptatus</taxon>
    </lineage>
</organism>